<name>A0A371JC35_9FIRM</name>
<evidence type="ECO:0000313" key="1">
    <source>
        <dbReference type="EMBL" id="RDY30293.1"/>
    </source>
</evidence>
<keyword evidence="2" id="KW-1185">Reference proteome</keyword>
<evidence type="ECO:0000313" key="2">
    <source>
        <dbReference type="Proteomes" id="UP000216411"/>
    </source>
</evidence>
<comment type="caution">
    <text evidence="1">The sequence shown here is derived from an EMBL/GenBank/DDBJ whole genome shotgun (WGS) entry which is preliminary data.</text>
</comment>
<dbReference type="RefSeq" id="WP_094376312.1">
    <property type="nucleotide sequence ID" value="NZ_NOKA02000041.1"/>
</dbReference>
<dbReference type="OrthoDB" id="9802878at2"/>
<dbReference type="Proteomes" id="UP000216411">
    <property type="component" value="Unassembled WGS sequence"/>
</dbReference>
<dbReference type="AlphaFoldDB" id="A0A371JC35"/>
<sequence length="158" mass="18365">MTPYILQEELAQEIELICAHQEFTDVNGKKAKLKAFKQFLPFHADDEEVEPYPHAIVRLDNGKTSKSIEENKVNVILLFGVCDKSYEAKGYKSILNIIYDIHERFVKNPVLNNKFIADDEIIWSLQDNEIEETYPYFFGGMTMTFTIPAFRREGSIYT</sequence>
<accession>A0A371JC35</accession>
<reference evidence="1 2" key="1">
    <citation type="journal article" date="2017" name="Genome Announc.">
        <title>Draft Genome Sequence of a Sporulating and Motile Strain of Lachnotalea glycerini Isolated from Water in Quebec City, Canada.</title>
        <authorList>
            <person name="Maheux A.F."/>
            <person name="Boudreau D.K."/>
            <person name="Berube E."/>
            <person name="Boissinot M."/>
            <person name="Raymond F."/>
            <person name="Brodeur S."/>
            <person name="Corbeil J."/>
            <person name="Isabel S."/>
            <person name="Omar R.F."/>
            <person name="Bergeron M.G."/>
        </authorList>
    </citation>
    <scope>NUCLEOTIDE SEQUENCE [LARGE SCALE GENOMIC DNA]</scope>
    <source>
        <strain evidence="1 2">CCRI-19302</strain>
    </source>
</reference>
<dbReference type="EMBL" id="NOKA02000041">
    <property type="protein sequence ID" value="RDY30293.1"/>
    <property type="molecule type" value="Genomic_DNA"/>
</dbReference>
<gene>
    <name evidence="1" type="ORF">CG710_015270</name>
</gene>
<protein>
    <submittedName>
        <fullName evidence="1">Uncharacterized protein</fullName>
    </submittedName>
</protein>
<organism evidence="1 2">
    <name type="scientific">Lachnotalea glycerini</name>
    <dbReference type="NCBI Taxonomy" id="1763509"/>
    <lineage>
        <taxon>Bacteria</taxon>
        <taxon>Bacillati</taxon>
        <taxon>Bacillota</taxon>
        <taxon>Clostridia</taxon>
        <taxon>Lachnospirales</taxon>
        <taxon>Lachnospiraceae</taxon>
        <taxon>Lachnotalea</taxon>
    </lineage>
</organism>
<proteinExistence type="predicted"/>